<evidence type="ECO:0000313" key="2">
    <source>
        <dbReference type="Proteomes" id="UP000075903"/>
    </source>
</evidence>
<reference evidence="1" key="1">
    <citation type="submission" date="2020-05" db="UniProtKB">
        <authorList>
            <consortium name="EnsemblMetazoa"/>
        </authorList>
    </citation>
    <scope>IDENTIFICATION</scope>
    <source>
        <strain evidence="1">MAF</strain>
    </source>
</reference>
<sequence length="132" mass="13762">MFCYTLMDRLRGYSSLFGGWVGFGLARLPFGPTPVPPPGGIPLRGNGPIFPPMPRACMPPPFMLRRIGPSRPPWRSGGGIIRPIGGGIGRPAIGGIGGGSGRFISDIGPGGPPAPNLPFCGPRIRIPGPLRK</sequence>
<protein>
    <submittedName>
        <fullName evidence="1">Uncharacterized protein</fullName>
    </submittedName>
</protein>
<accession>A0A182VH16</accession>
<name>A0A182VH16_ANOME</name>
<evidence type="ECO:0000313" key="1">
    <source>
        <dbReference type="EnsemblMetazoa" id="AMEM014832-PA"/>
    </source>
</evidence>
<dbReference type="Proteomes" id="UP000075903">
    <property type="component" value="Unassembled WGS sequence"/>
</dbReference>
<proteinExistence type="predicted"/>
<dbReference type="VEuPathDB" id="VectorBase:AMEM014832"/>
<organism evidence="1 2">
    <name type="scientific">Anopheles merus</name>
    <name type="common">Mosquito</name>
    <dbReference type="NCBI Taxonomy" id="30066"/>
    <lineage>
        <taxon>Eukaryota</taxon>
        <taxon>Metazoa</taxon>
        <taxon>Ecdysozoa</taxon>
        <taxon>Arthropoda</taxon>
        <taxon>Hexapoda</taxon>
        <taxon>Insecta</taxon>
        <taxon>Pterygota</taxon>
        <taxon>Neoptera</taxon>
        <taxon>Endopterygota</taxon>
        <taxon>Diptera</taxon>
        <taxon>Nematocera</taxon>
        <taxon>Culicoidea</taxon>
        <taxon>Culicidae</taxon>
        <taxon>Anophelinae</taxon>
        <taxon>Anopheles</taxon>
    </lineage>
</organism>
<dbReference type="AlphaFoldDB" id="A0A182VH16"/>
<keyword evidence="2" id="KW-1185">Reference proteome</keyword>
<dbReference type="EnsemblMetazoa" id="AMEM014832-RA">
    <property type="protein sequence ID" value="AMEM014832-PA"/>
    <property type="gene ID" value="AMEM014832"/>
</dbReference>